<dbReference type="SUPFAM" id="SSF51658">
    <property type="entry name" value="Xylose isomerase-like"/>
    <property type="match status" value="1"/>
</dbReference>
<evidence type="ECO:0000259" key="8">
    <source>
        <dbReference type="Pfam" id="PF01261"/>
    </source>
</evidence>
<dbReference type="Gene3D" id="3.20.20.150">
    <property type="entry name" value="Divalent-metal-dependent TIM barrel enzymes"/>
    <property type="match status" value="1"/>
</dbReference>
<evidence type="ECO:0000256" key="4">
    <source>
        <dbReference type="ARBA" id="ARBA00012570"/>
    </source>
</evidence>
<reference evidence="9" key="1">
    <citation type="submission" date="2020-11" db="EMBL/GenBank/DDBJ databases">
        <authorList>
            <person name="Whitehead M."/>
        </authorList>
    </citation>
    <scope>NUCLEOTIDE SEQUENCE</scope>
    <source>
        <strain evidence="9">EGII</strain>
    </source>
</reference>
<dbReference type="InterPro" id="IPR026040">
    <property type="entry name" value="HyI-like"/>
</dbReference>
<evidence type="ECO:0000256" key="6">
    <source>
        <dbReference type="ARBA" id="ARBA00023235"/>
    </source>
</evidence>
<evidence type="ECO:0000256" key="2">
    <source>
        <dbReference type="ARBA" id="ARBA00002968"/>
    </source>
</evidence>
<dbReference type="PIRSF" id="PIRSF006241">
    <property type="entry name" value="HyI"/>
    <property type="match status" value="1"/>
</dbReference>
<feature type="active site" description="Proton donor/acceptor" evidence="7">
    <location>
        <position position="125"/>
    </location>
</feature>
<dbReference type="EC" id="5.3.1.22" evidence="4"/>
<dbReference type="PANTHER" id="PTHR43489">
    <property type="entry name" value="ISOMERASE"/>
    <property type="match status" value="1"/>
</dbReference>
<protein>
    <recommendedName>
        <fullName evidence="5">Putative hydroxypyruvate isomerase</fullName>
        <ecNumber evidence="4">5.3.1.22</ecNumber>
    </recommendedName>
</protein>
<dbReference type="OrthoDB" id="4214675at2759"/>
<comment type="catalytic activity">
    <reaction evidence="1">
        <text>3-hydroxypyruvate = 2-hydroxy-3-oxopropanoate</text>
        <dbReference type="Rhea" id="RHEA:11952"/>
        <dbReference type="ChEBI" id="CHEBI:17180"/>
        <dbReference type="ChEBI" id="CHEBI:57978"/>
        <dbReference type="EC" id="5.3.1.22"/>
    </reaction>
</comment>
<dbReference type="InterPro" id="IPR036237">
    <property type="entry name" value="Xyl_isomerase-like_sf"/>
</dbReference>
<dbReference type="PANTHER" id="PTHR43489:SF6">
    <property type="entry name" value="HYDROXYPYRUVATE ISOMERASE-RELATED"/>
    <property type="match status" value="1"/>
</dbReference>
<dbReference type="Pfam" id="PF01261">
    <property type="entry name" value="AP_endonuc_2"/>
    <property type="match status" value="1"/>
</dbReference>
<keyword evidence="10" id="KW-1185">Reference proteome</keyword>
<comment type="caution">
    <text evidence="9">The sequence shown here is derived from an EMBL/GenBank/DDBJ whole genome shotgun (WGS) entry which is preliminary data.</text>
</comment>
<keyword evidence="6" id="KW-0413">Isomerase</keyword>
<dbReference type="AlphaFoldDB" id="A0A811UAW2"/>
<gene>
    <name evidence="9" type="ORF">CCAP1982_LOCUS3278</name>
</gene>
<dbReference type="InterPro" id="IPR013022">
    <property type="entry name" value="Xyl_isomerase-like_TIM-brl"/>
</dbReference>
<dbReference type="GO" id="GO:0008903">
    <property type="term" value="F:hydroxypyruvate isomerase activity"/>
    <property type="evidence" value="ECO:0007669"/>
    <property type="project" value="UniProtKB-EC"/>
</dbReference>
<comment type="similarity">
    <text evidence="3">Belongs to the hyi family.</text>
</comment>
<organism evidence="9 10">
    <name type="scientific">Ceratitis capitata</name>
    <name type="common">Mediterranean fruit fly</name>
    <name type="synonym">Tephritis capitata</name>
    <dbReference type="NCBI Taxonomy" id="7213"/>
    <lineage>
        <taxon>Eukaryota</taxon>
        <taxon>Metazoa</taxon>
        <taxon>Ecdysozoa</taxon>
        <taxon>Arthropoda</taxon>
        <taxon>Hexapoda</taxon>
        <taxon>Insecta</taxon>
        <taxon>Pterygota</taxon>
        <taxon>Neoptera</taxon>
        <taxon>Endopterygota</taxon>
        <taxon>Diptera</taxon>
        <taxon>Brachycera</taxon>
        <taxon>Muscomorpha</taxon>
        <taxon>Tephritoidea</taxon>
        <taxon>Tephritidae</taxon>
        <taxon>Ceratitis</taxon>
        <taxon>Ceratitis</taxon>
    </lineage>
</organism>
<evidence type="ECO:0000256" key="3">
    <source>
        <dbReference type="ARBA" id="ARBA00005962"/>
    </source>
</evidence>
<evidence type="ECO:0000256" key="1">
    <source>
        <dbReference type="ARBA" id="ARBA00000476"/>
    </source>
</evidence>
<dbReference type="Proteomes" id="UP000606786">
    <property type="component" value="Unassembled WGS sequence"/>
</dbReference>
<dbReference type="EMBL" id="CAJHJT010000001">
    <property type="protein sequence ID" value="CAD6994535.1"/>
    <property type="molecule type" value="Genomic_DNA"/>
</dbReference>
<evidence type="ECO:0000256" key="5">
    <source>
        <dbReference type="ARBA" id="ARBA00017985"/>
    </source>
</evidence>
<accession>A0A811UAW2</accession>
<name>A0A811UAW2_CERCA</name>
<feature type="active site" description="Proton donor/acceptor" evidence="7">
    <location>
        <position position="215"/>
    </location>
</feature>
<feature type="domain" description="Xylose isomerase-like TIM barrel" evidence="8">
    <location>
        <begin position="22"/>
        <end position="231"/>
    </location>
</feature>
<evidence type="ECO:0000313" key="10">
    <source>
        <dbReference type="Proteomes" id="UP000606786"/>
    </source>
</evidence>
<dbReference type="GO" id="GO:0046487">
    <property type="term" value="P:glyoxylate metabolic process"/>
    <property type="evidence" value="ECO:0007669"/>
    <property type="project" value="TreeGrafter"/>
</dbReference>
<proteinExistence type="inferred from homology"/>
<dbReference type="InterPro" id="IPR050417">
    <property type="entry name" value="Sugar_Epim/Isomerase"/>
</dbReference>
<comment type="function">
    <text evidence="2">Catalyzes the reversible isomerization between hydroxypyruvate and 2-hydroxy-3-oxopropanoate (also termed tartronate semialdehyde).</text>
</comment>
<evidence type="ECO:0000313" key="9">
    <source>
        <dbReference type="EMBL" id="CAD6994535.1"/>
    </source>
</evidence>
<evidence type="ECO:0000256" key="7">
    <source>
        <dbReference type="PIRSR" id="PIRSR006241-50"/>
    </source>
</evidence>
<sequence>MKLAANLNFLFTEGNKSIAEKIRLAHKAGFRAVEIPFPNAEQDDVLQTKVDTGIQICLINIALGDSKFGSASETINFAKKVNCKKIHIMAGLIEADEKEHLTTYKSNLKYAAPILAAAGIVGVIEPINKYSLPNYFMNSFQIAYNVISEVNSKQIRLMIDIFHLQHIMGNVTNAFADFKDIIGHIQIAQAPHRHEPDVAGELDFPISLRDWIGCEYKPKTNTLEGLKWLEKYQVQL</sequence>